<dbReference type="InterPro" id="IPR012422">
    <property type="entry name" value="Cyt_c_oxidase_su4_bac-aa3"/>
</dbReference>
<gene>
    <name evidence="3" type="ORF">ACFQ14_01925</name>
</gene>
<dbReference type="Pfam" id="PF07835">
    <property type="entry name" value="COX4_pro_2"/>
    <property type="match status" value="1"/>
</dbReference>
<keyword evidence="4" id="KW-1185">Reference proteome</keyword>
<dbReference type="InterPro" id="IPR036596">
    <property type="entry name" value="Cyt-C_aa3_sf"/>
</dbReference>
<accession>A0ABW3F9K7</accession>
<name>A0ABW3F9K7_9HYPH</name>
<comment type="caution">
    <text evidence="3">The sequence shown here is derived from an EMBL/GenBank/DDBJ whole genome shotgun (WGS) entry which is preliminary data.</text>
</comment>
<proteinExistence type="predicted"/>
<keyword evidence="1" id="KW-1133">Transmembrane helix</keyword>
<keyword evidence="1" id="KW-0812">Transmembrane</keyword>
<feature type="transmembrane region" description="Helical" evidence="1">
    <location>
        <begin position="36"/>
        <end position="69"/>
    </location>
</feature>
<reference evidence="4" key="1">
    <citation type="journal article" date="2019" name="Int. J. Syst. Evol. Microbiol.">
        <title>The Global Catalogue of Microorganisms (GCM) 10K type strain sequencing project: providing services to taxonomists for standard genome sequencing and annotation.</title>
        <authorList>
            <consortium name="The Broad Institute Genomics Platform"/>
            <consortium name="The Broad Institute Genome Sequencing Center for Infectious Disease"/>
            <person name="Wu L."/>
            <person name="Ma J."/>
        </authorList>
    </citation>
    <scope>NUCLEOTIDE SEQUENCE [LARGE SCALE GENOMIC DNA]</scope>
    <source>
        <strain evidence="4">CCUG 60023</strain>
    </source>
</reference>
<dbReference type="Proteomes" id="UP001597101">
    <property type="component" value="Unassembled WGS sequence"/>
</dbReference>
<keyword evidence="1" id="KW-0472">Membrane</keyword>
<protein>
    <submittedName>
        <fullName evidence="3">Aa3-type cytochrome c oxidase subunit IV</fullName>
    </submittedName>
</protein>
<evidence type="ECO:0000313" key="3">
    <source>
        <dbReference type="EMBL" id="MFD0915156.1"/>
    </source>
</evidence>
<sequence length="74" mass="7984">MADQSYDLGDQNGAPMDYPEHEATYSMFMSLVKWGIIFNVALLIAMAAGFFMGAGFVGGTLIFILLMIASKVLA</sequence>
<organism evidence="3 4">
    <name type="scientific">Pseudahrensia aquimaris</name>
    <dbReference type="NCBI Taxonomy" id="744461"/>
    <lineage>
        <taxon>Bacteria</taxon>
        <taxon>Pseudomonadati</taxon>
        <taxon>Pseudomonadota</taxon>
        <taxon>Alphaproteobacteria</taxon>
        <taxon>Hyphomicrobiales</taxon>
        <taxon>Ahrensiaceae</taxon>
        <taxon>Pseudahrensia</taxon>
    </lineage>
</organism>
<dbReference type="EMBL" id="JBHTJV010000002">
    <property type="protein sequence ID" value="MFD0915156.1"/>
    <property type="molecule type" value="Genomic_DNA"/>
</dbReference>
<dbReference type="Gene3D" id="1.20.5.160">
    <property type="entry name" value="Bacterial aa3 type cytochrome c oxidase subunit IV"/>
    <property type="match status" value="1"/>
</dbReference>
<evidence type="ECO:0000259" key="2">
    <source>
        <dbReference type="Pfam" id="PF07835"/>
    </source>
</evidence>
<evidence type="ECO:0000256" key="1">
    <source>
        <dbReference type="SAM" id="Phobius"/>
    </source>
</evidence>
<evidence type="ECO:0000313" key="4">
    <source>
        <dbReference type="Proteomes" id="UP001597101"/>
    </source>
</evidence>
<dbReference type="SUPFAM" id="SSF81469">
    <property type="entry name" value="Bacterial aa3 type cytochrome c oxidase subunit IV"/>
    <property type="match status" value="1"/>
</dbReference>
<feature type="domain" description="Cytochrome c oxidase subunit IV bacterial aa3 type" evidence="2">
    <location>
        <begin position="13"/>
        <end position="50"/>
    </location>
</feature>